<organism evidence="1 2">
    <name type="scientific">Cutibacterium granulosum</name>
    <dbReference type="NCBI Taxonomy" id="33011"/>
    <lineage>
        <taxon>Bacteria</taxon>
        <taxon>Bacillati</taxon>
        <taxon>Actinomycetota</taxon>
        <taxon>Actinomycetes</taxon>
        <taxon>Propionibacteriales</taxon>
        <taxon>Propionibacteriaceae</taxon>
        <taxon>Cutibacterium</taxon>
    </lineage>
</organism>
<accession>A0A2W5D4X2</accession>
<sequence>MSNGTGFDRIGFEAGQIVQELGWDEDVDEELRQLLMDTVDGDLVEDSLDAVDAVWLWLRSDDDEVADALVDAMRDLSDDGFIVLVTPKVGRPGAIDASDLNEGAETAGMTLTSTHNLDSDWQAHKVVRPRGVRR</sequence>
<name>A0A239WJR9_9ACTN</name>
<dbReference type="EMBL" id="LT906441">
    <property type="protein sequence ID" value="SNV34885.1"/>
    <property type="molecule type" value="Genomic_DNA"/>
</dbReference>
<gene>
    <name evidence="1" type="ORF">SAMEA4412665_01184</name>
</gene>
<accession>A0A239WJR9</accession>
<dbReference type="eggNOG" id="ENOG5032TPU">
    <property type="taxonomic scope" value="Bacteria"/>
</dbReference>
<reference evidence="1 2" key="1">
    <citation type="submission" date="2017-06" db="EMBL/GenBank/DDBJ databases">
        <authorList>
            <consortium name="Pathogen Informatics"/>
        </authorList>
    </citation>
    <scope>NUCLEOTIDE SEQUENCE [LARGE SCALE GENOMIC DNA]</scope>
    <source>
        <strain evidence="1 2">NCTC11865</strain>
    </source>
</reference>
<dbReference type="AlphaFoldDB" id="A0A239WJR9"/>
<evidence type="ECO:0000313" key="1">
    <source>
        <dbReference type="EMBL" id="SNV34885.1"/>
    </source>
</evidence>
<dbReference type="Pfam" id="PF11253">
    <property type="entry name" value="DUF3052"/>
    <property type="match status" value="1"/>
</dbReference>
<proteinExistence type="predicted"/>
<dbReference type="KEGG" id="cgrn:4412665_01184"/>
<protein>
    <submittedName>
        <fullName evidence="1">Protein of uncharacterized function (DUF3052)</fullName>
    </submittedName>
</protein>
<dbReference type="InterPro" id="IPR021412">
    <property type="entry name" value="DUF3052"/>
</dbReference>
<dbReference type="RefSeq" id="WP_021103189.1">
    <property type="nucleotide sequence ID" value="NZ_JAWFFS010000024.1"/>
</dbReference>
<evidence type="ECO:0000313" key="2">
    <source>
        <dbReference type="Proteomes" id="UP000215332"/>
    </source>
</evidence>
<dbReference type="Proteomes" id="UP000215332">
    <property type="component" value="Chromosome 1"/>
</dbReference>